<sequence>MEEKRVQELAAKAVKVRRTALEAIEAAHSGHVGGSFSVADILTVLYWEKMNINPEQPKDPDRDRFVLSKGHCTPTMYATLALRGFFPVEDLKTFRNVDSYLSGHVEMTKVPGVDMSAGSLGQGLSAAIGMALCGKVDKKDYRVYAALGDGEIQEGQIWEAAMAAGNYGLDNLTVFVDNNNLQIDGTIEEVMSPYPIEDKFKAFKWNVLTIDGHDYAQIADAIDKAKETKGAPTVIVAKTVKGKGVSFMENNVKFHGSTPTPEQFEQAFKELDAQAASLEV</sequence>
<evidence type="ECO:0000256" key="2">
    <source>
        <dbReference type="ARBA" id="ARBA00007131"/>
    </source>
</evidence>
<dbReference type="SUPFAM" id="SSF52518">
    <property type="entry name" value="Thiamin diphosphate-binding fold (THDP-binding)"/>
    <property type="match status" value="1"/>
</dbReference>
<protein>
    <submittedName>
        <fullName evidence="5">Transketolase</fullName>
    </submittedName>
</protein>
<dbReference type="CDD" id="cd02012">
    <property type="entry name" value="TPP_TK"/>
    <property type="match status" value="1"/>
</dbReference>
<dbReference type="Pfam" id="PF00456">
    <property type="entry name" value="Transketolase_N"/>
    <property type="match status" value="1"/>
</dbReference>
<dbReference type="RefSeq" id="WP_021860285.1">
    <property type="nucleotide sequence ID" value="NZ_JACOOY010000004.1"/>
</dbReference>
<dbReference type="PANTHER" id="PTHR47514:SF1">
    <property type="entry name" value="TRANSKETOLASE N-TERMINAL SECTION-RELATED"/>
    <property type="match status" value="1"/>
</dbReference>
<evidence type="ECO:0000256" key="3">
    <source>
        <dbReference type="ARBA" id="ARBA00023052"/>
    </source>
</evidence>
<organism evidence="5 6">
    <name type="scientific">Dorea hominis</name>
    <dbReference type="NCBI Taxonomy" id="2763040"/>
    <lineage>
        <taxon>Bacteria</taxon>
        <taxon>Bacillati</taxon>
        <taxon>Bacillota</taxon>
        <taxon>Clostridia</taxon>
        <taxon>Lachnospirales</taxon>
        <taxon>Lachnospiraceae</taxon>
        <taxon>Dorea</taxon>
    </lineage>
</organism>
<comment type="similarity">
    <text evidence="2">Belongs to the transketolase family.</text>
</comment>
<dbReference type="Proteomes" id="UP000647235">
    <property type="component" value="Unassembled WGS sequence"/>
</dbReference>
<evidence type="ECO:0000313" key="6">
    <source>
        <dbReference type="Proteomes" id="UP000647235"/>
    </source>
</evidence>
<feature type="domain" description="Transketolase N-terminal" evidence="4">
    <location>
        <begin position="15"/>
        <end position="267"/>
    </location>
</feature>
<gene>
    <name evidence="5" type="ORF">H8S07_04790</name>
</gene>
<dbReference type="InterPro" id="IPR005474">
    <property type="entry name" value="Transketolase_N"/>
</dbReference>
<comment type="caution">
    <text evidence="5">The sequence shown here is derived from an EMBL/GenBank/DDBJ whole genome shotgun (WGS) entry which is preliminary data.</text>
</comment>
<reference evidence="5 6" key="1">
    <citation type="submission" date="2020-08" db="EMBL/GenBank/DDBJ databases">
        <title>Genome public.</title>
        <authorList>
            <person name="Liu C."/>
            <person name="Sun Q."/>
        </authorList>
    </citation>
    <scope>NUCLEOTIDE SEQUENCE [LARGE SCALE GENOMIC DNA]</scope>
    <source>
        <strain evidence="5 6">NSJ-36</strain>
    </source>
</reference>
<keyword evidence="6" id="KW-1185">Reference proteome</keyword>
<evidence type="ECO:0000313" key="5">
    <source>
        <dbReference type="EMBL" id="MBC5664598.1"/>
    </source>
</evidence>
<dbReference type="EMBL" id="JACOOY010000004">
    <property type="protein sequence ID" value="MBC5664598.1"/>
    <property type="molecule type" value="Genomic_DNA"/>
</dbReference>
<proteinExistence type="inferred from homology"/>
<evidence type="ECO:0000259" key="4">
    <source>
        <dbReference type="Pfam" id="PF00456"/>
    </source>
</evidence>
<dbReference type="PANTHER" id="PTHR47514">
    <property type="entry name" value="TRANSKETOLASE N-TERMINAL SECTION-RELATED"/>
    <property type="match status" value="1"/>
</dbReference>
<comment type="cofactor">
    <cofactor evidence="1">
        <name>thiamine diphosphate</name>
        <dbReference type="ChEBI" id="CHEBI:58937"/>
    </cofactor>
</comment>
<keyword evidence="3" id="KW-0786">Thiamine pyrophosphate</keyword>
<accession>A0ABR7ETC7</accession>
<name>A0ABR7ETC7_9FIRM</name>
<dbReference type="InterPro" id="IPR029061">
    <property type="entry name" value="THDP-binding"/>
</dbReference>
<evidence type="ECO:0000256" key="1">
    <source>
        <dbReference type="ARBA" id="ARBA00001964"/>
    </source>
</evidence>
<dbReference type="Gene3D" id="3.40.50.970">
    <property type="match status" value="1"/>
</dbReference>